<dbReference type="CDD" id="cd03057">
    <property type="entry name" value="GST_N_Beta"/>
    <property type="match status" value="1"/>
</dbReference>
<dbReference type="CDD" id="cd03188">
    <property type="entry name" value="GST_C_Beta"/>
    <property type="match status" value="1"/>
</dbReference>
<evidence type="ECO:0000313" key="4">
    <source>
        <dbReference type="EMBL" id="KAK0738046.1"/>
    </source>
</evidence>
<dbReference type="Pfam" id="PF13409">
    <property type="entry name" value="GST_N_2"/>
    <property type="match status" value="1"/>
</dbReference>
<evidence type="ECO:0000259" key="3">
    <source>
        <dbReference type="PROSITE" id="PS50405"/>
    </source>
</evidence>
<dbReference type="EMBL" id="JAUKUD010000007">
    <property type="protein sequence ID" value="KAK0738046.1"/>
    <property type="molecule type" value="Genomic_DNA"/>
</dbReference>
<dbReference type="Pfam" id="PF14497">
    <property type="entry name" value="GST_C_3"/>
    <property type="match status" value="1"/>
</dbReference>
<dbReference type="InterPro" id="IPR040079">
    <property type="entry name" value="Glutathione_S-Trfase"/>
</dbReference>
<dbReference type="SUPFAM" id="SSF52833">
    <property type="entry name" value="Thioredoxin-like"/>
    <property type="match status" value="1"/>
</dbReference>
<dbReference type="SFLD" id="SFLDG00358">
    <property type="entry name" value="Main_(cytGST)"/>
    <property type="match status" value="1"/>
</dbReference>
<dbReference type="Gene3D" id="1.20.1050.10">
    <property type="match status" value="1"/>
</dbReference>
<dbReference type="SFLD" id="SFLDS00019">
    <property type="entry name" value="Glutathione_Transferase_(cytos"/>
    <property type="match status" value="1"/>
</dbReference>
<dbReference type="PROSITE" id="PS50404">
    <property type="entry name" value="GST_NTER"/>
    <property type="match status" value="1"/>
</dbReference>
<name>A0AA40BPR5_9PEZI</name>
<comment type="caution">
    <text evidence="4">The sequence shown here is derived from an EMBL/GenBank/DDBJ whole genome shotgun (WGS) entry which is preliminary data.</text>
</comment>
<dbReference type="InterPro" id="IPR004045">
    <property type="entry name" value="Glutathione_S-Trfase_N"/>
</dbReference>
<evidence type="ECO:0000313" key="5">
    <source>
        <dbReference type="Proteomes" id="UP001172155"/>
    </source>
</evidence>
<dbReference type="Gene3D" id="3.40.30.10">
    <property type="entry name" value="Glutaredoxin"/>
    <property type="match status" value="1"/>
</dbReference>
<reference evidence="4" key="1">
    <citation type="submission" date="2023-06" db="EMBL/GenBank/DDBJ databases">
        <title>Genome-scale phylogeny and comparative genomics of the fungal order Sordariales.</title>
        <authorList>
            <consortium name="Lawrence Berkeley National Laboratory"/>
            <person name="Hensen N."/>
            <person name="Bonometti L."/>
            <person name="Westerberg I."/>
            <person name="Brannstrom I.O."/>
            <person name="Guillou S."/>
            <person name="Cros-Aarteil S."/>
            <person name="Calhoun S."/>
            <person name="Haridas S."/>
            <person name="Kuo A."/>
            <person name="Mondo S."/>
            <person name="Pangilinan J."/>
            <person name="Riley R."/>
            <person name="LaButti K."/>
            <person name="Andreopoulos B."/>
            <person name="Lipzen A."/>
            <person name="Chen C."/>
            <person name="Yanf M."/>
            <person name="Daum C."/>
            <person name="Ng V."/>
            <person name="Clum A."/>
            <person name="Steindorff A."/>
            <person name="Ohm R."/>
            <person name="Martin F."/>
            <person name="Silar P."/>
            <person name="Natvig D."/>
            <person name="Lalanne C."/>
            <person name="Gautier V."/>
            <person name="Ament-velasquez S.L."/>
            <person name="Kruys A."/>
            <person name="Hutchinson M.I."/>
            <person name="Powell A.J."/>
            <person name="Barry K."/>
            <person name="Miller A.N."/>
            <person name="Grigoriev I.V."/>
            <person name="Debuchy R."/>
            <person name="Gladieux P."/>
            <person name="Thoren M.H."/>
            <person name="Johannesson H."/>
        </authorList>
    </citation>
    <scope>NUCLEOTIDE SEQUENCE</scope>
    <source>
        <strain evidence="4">SMH3187-1</strain>
    </source>
</reference>
<organism evidence="4 5">
    <name type="scientific">Schizothecium vesticola</name>
    <dbReference type="NCBI Taxonomy" id="314040"/>
    <lineage>
        <taxon>Eukaryota</taxon>
        <taxon>Fungi</taxon>
        <taxon>Dikarya</taxon>
        <taxon>Ascomycota</taxon>
        <taxon>Pezizomycotina</taxon>
        <taxon>Sordariomycetes</taxon>
        <taxon>Sordariomycetidae</taxon>
        <taxon>Sordariales</taxon>
        <taxon>Schizotheciaceae</taxon>
        <taxon>Schizothecium</taxon>
    </lineage>
</organism>
<dbReference type="PANTHER" id="PTHR44051">
    <property type="entry name" value="GLUTATHIONE S-TRANSFERASE-RELATED"/>
    <property type="match status" value="1"/>
</dbReference>
<protein>
    <submittedName>
        <fullName evidence="4">Glutathione S-transferase</fullName>
    </submittedName>
</protein>
<dbReference type="InterPro" id="IPR036282">
    <property type="entry name" value="Glutathione-S-Trfase_C_sf"/>
</dbReference>
<evidence type="ECO:0000256" key="1">
    <source>
        <dbReference type="ARBA" id="ARBA00007409"/>
    </source>
</evidence>
<accession>A0AA40BPR5</accession>
<dbReference type="PROSITE" id="PS50405">
    <property type="entry name" value="GST_CTER"/>
    <property type="match status" value="1"/>
</dbReference>
<dbReference type="PANTHER" id="PTHR44051:SF8">
    <property type="entry name" value="GLUTATHIONE S-TRANSFERASE GSTA"/>
    <property type="match status" value="1"/>
</dbReference>
<dbReference type="InterPro" id="IPR010987">
    <property type="entry name" value="Glutathione-S-Trfase_C-like"/>
</dbReference>
<feature type="domain" description="GST C-terminal" evidence="3">
    <location>
        <begin position="120"/>
        <end position="249"/>
    </location>
</feature>
<gene>
    <name evidence="4" type="ORF">B0T18DRAFT_421154</name>
</gene>
<feature type="domain" description="GST N-terminal" evidence="2">
    <location>
        <begin position="4"/>
        <end position="111"/>
    </location>
</feature>
<dbReference type="InterPro" id="IPR036249">
    <property type="entry name" value="Thioredoxin-like_sf"/>
</dbReference>
<dbReference type="SUPFAM" id="SSF47616">
    <property type="entry name" value="GST C-terminal domain-like"/>
    <property type="match status" value="1"/>
</dbReference>
<evidence type="ECO:0000259" key="2">
    <source>
        <dbReference type="PROSITE" id="PS50404"/>
    </source>
</evidence>
<dbReference type="InterPro" id="IPR004046">
    <property type="entry name" value="GST_C"/>
</dbReference>
<comment type="similarity">
    <text evidence="1">Belongs to the GST superfamily.</text>
</comment>
<dbReference type="Proteomes" id="UP001172155">
    <property type="component" value="Unassembled WGS sequence"/>
</dbReference>
<sequence length="249" mass="26974">MAPPLPSLTLYRIDGACSLAAHMALHEAQIPFTSTRMVLNPSTEMAEAADGSLTGDDYVREIHPNGQVPALEVQLPASSSSDGGAEKAAPVVITENPAILLYIADLASTLNPAVKLAGATDLERAQVASWLSFLSGSVHGQAYGALHRPRRYIDGQQFPQAEMAVREAGRRSIDLFYGQMEERLVEGRFAVGEGLTVADFNLYVFYRWGKGLGIKMDEAYPKWTELAKRLEARPSVKTAVWLEGLGSVV</sequence>
<proteinExistence type="inferred from homology"/>
<dbReference type="AlphaFoldDB" id="A0AA40BPR5"/>
<keyword evidence="5" id="KW-1185">Reference proteome</keyword>